<dbReference type="AlphaFoldDB" id="A2F8Y4"/>
<evidence type="ECO:0000256" key="3">
    <source>
        <dbReference type="PROSITE-ProRule" id="PRU10141"/>
    </source>
</evidence>
<dbReference type="eggNOG" id="KOG0586">
    <property type="taxonomic scope" value="Eukaryota"/>
</dbReference>
<dbReference type="InterPro" id="IPR017441">
    <property type="entry name" value="Protein_kinase_ATP_BS"/>
</dbReference>
<evidence type="ECO:0000256" key="4">
    <source>
        <dbReference type="RuleBase" id="RU000304"/>
    </source>
</evidence>
<dbReference type="PROSITE" id="PS00107">
    <property type="entry name" value="PROTEIN_KINASE_ATP"/>
    <property type="match status" value="1"/>
</dbReference>
<sequence length="412" mass="46799">MSENPENKEPLIIDGFEILEEIGSGGFSRVHLAKHVATEVYSAVKIVNLGALQESEFNGIMREISVFMQTEHPNICSLYRLSVYKQQLYFFMECIPRGTLLGYVNSKHGLSEQEACPLFIQLFSAVRYLHSVHFLAHRDLKLENVLIDNNNNIKLTDFGLAGTDYCNIMKSFVGTPGYTAPEVITGSDYDQKCDVWSLGVCLYAMMTATLPFTPQNTNYRMLVEEASNITFPMSFSAQLTDLLRKMFTIKPSNRPTLLQLQNHPWLHGLKQSPYNVTPKPIVFYQVDSIEDISKFKRRKIKPDANIIKKCVDYGINSEELTHDLELGHITDITTTYFCLLHPLMEKPEFHKPKAMMIPTKISHMPSNEKKYTALHKLAPSPITSSTTTLKSAGKAMITPPRRVQLRHSNGRF</sequence>
<dbReference type="PANTHER" id="PTHR24346:SF30">
    <property type="entry name" value="MATERNAL EMBRYONIC LEUCINE ZIPPER KINASE"/>
    <property type="match status" value="1"/>
</dbReference>
<dbReference type="STRING" id="5722.A2F8Y4"/>
<keyword evidence="7" id="KW-1185">Reference proteome</keyword>
<dbReference type="Pfam" id="PF00069">
    <property type="entry name" value="Pkinase"/>
    <property type="match status" value="1"/>
</dbReference>
<dbReference type="SMART" id="SM00220">
    <property type="entry name" value="S_TKc"/>
    <property type="match status" value="1"/>
</dbReference>
<gene>
    <name evidence="6" type="ORF">TVAG_339280</name>
</gene>
<comment type="similarity">
    <text evidence="4">Belongs to the protein kinase superfamily.</text>
</comment>
<dbReference type="GO" id="GO:0004674">
    <property type="term" value="F:protein serine/threonine kinase activity"/>
    <property type="evidence" value="ECO:0000318"/>
    <property type="project" value="GO_Central"/>
</dbReference>
<dbReference type="VEuPathDB" id="TrichDB:TVAG_339280"/>
<dbReference type="KEGG" id="tva:4756410"/>
<dbReference type="InterPro" id="IPR000719">
    <property type="entry name" value="Prot_kinase_dom"/>
</dbReference>
<dbReference type="GO" id="GO:0005524">
    <property type="term" value="F:ATP binding"/>
    <property type="evidence" value="ECO:0007669"/>
    <property type="project" value="UniProtKB-UniRule"/>
</dbReference>
<dbReference type="OrthoDB" id="10252354at2759"/>
<dbReference type="InterPro" id="IPR008271">
    <property type="entry name" value="Ser/Thr_kinase_AS"/>
</dbReference>
<proteinExistence type="inferred from homology"/>
<reference evidence="6" key="2">
    <citation type="journal article" date="2007" name="Science">
        <title>Draft genome sequence of the sexually transmitted pathogen Trichomonas vaginalis.</title>
        <authorList>
            <person name="Carlton J.M."/>
            <person name="Hirt R.P."/>
            <person name="Silva J.C."/>
            <person name="Delcher A.L."/>
            <person name="Schatz M."/>
            <person name="Zhao Q."/>
            <person name="Wortman J.R."/>
            <person name="Bidwell S.L."/>
            <person name="Alsmark U.C.M."/>
            <person name="Besteiro S."/>
            <person name="Sicheritz-Ponten T."/>
            <person name="Noel C.J."/>
            <person name="Dacks J.B."/>
            <person name="Foster P.G."/>
            <person name="Simillion C."/>
            <person name="Van de Peer Y."/>
            <person name="Miranda-Saavedra D."/>
            <person name="Barton G.J."/>
            <person name="Westrop G.D."/>
            <person name="Mueller S."/>
            <person name="Dessi D."/>
            <person name="Fiori P.L."/>
            <person name="Ren Q."/>
            <person name="Paulsen I."/>
            <person name="Zhang H."/>
            <person name="Bastida-Corcuera F.D."/>
            <person name="Simoes-Barbosa A."/>
            <person name="Brown M.T."/>
            <person name="Hayes R.D."/>
            <person name="Mukherjee M."/>
            <person name="Okumura C.Y."/>
            <person name="Schneider R."/>
            <person name="Smith A.J."/>
            <person name="Vanacova S."/>
            <person name="Villalvazo M."/>
            <person name="Haas B.J."/>
            <person name="Pertea M."/>
            <person name="Feldblyum T.V."/>
            <person name="Utterback T.R."/>
            <person name="Shu C.L."/>
            <person name="Osoegawa K."/>
            <person name="de Jong P.J."/>
            <person name="Hrdy I."/>
            <person name="Horvathova L."/>
            <person name="Zubacova Z."/>
            <person name="Dolezal P."/>
            <person name="Malik S.B."/>
            <person name="Logsdon J.M. Jr."/>
            <person name="Henze K."/>
            <person name="Gupta A."/>
            <person name="Wang C.C."/>
            <person name="Dunne R.L."/>
            <person name="Upcroft J.A."/>
            <person name="Upcroft P."/>
            <person name="White O."/>
            <person name="Salzberg S.L."/>
            <person name="Tang P."/>
            <person name="Chiu C.-H."/>
            <person name="Lee Y.-S."/>
            <person name="Embley T.M."/>
            <person name="Coombs G.H."/>
            <person name="Mottram J.C."/>
            <person name="Tachezy J."/>
            <person name="Fraser-Liggett C.M."/>
            <person name="Johnson P.J."/>
        </authorList>
    </citation>
    <scope>NUCLEOTIDE SEQUENCE [LARGE SCALE GENOMIC DNA]</scope>
    <source>
        <strain evidence="6">G3</strain>
    </source>
</reference>
<keyword evidence="2 3" id="KW-0067">ATP-binding</keyword>
<keyword evidence="4" id="KW-0723">Serine/threonine-protein kinase</keyword>
<dbReference type="RefSeq" id="XP_001311541.1">
    <property type="nucleotide sequence ID" value="XM_001311540.1"/>
</dbReference>
<keyword evidence="6" id="KW-0808">Transferase</keyword>
<evidence type="ECO:0000313" key="7">
    <source>
        <dbReference type="Proteomes" id="UP000001542"/>
    </source>
</evidence>
<organism evidence="6 7">
    <name type="scientific">Trichomonas vaginalis (strain ATCC PRA-98 / G3)</name>
    <dbReference type="NCBI Taxonomy" id="412133"/>
    <lineage>
        <taxon>Eukaryota</taxon>
        <taxon>Metamonada</taxon>
        <taxon>Parabasalia</taxon>
        <taxon>Trichomonadida</taxon>
        <taxon>Trichomonadidae</taxon>
        <taxon>Trichomonas</taxon>
    </lineage>
</organism>
<evidence type="ECO:0000256" key="1">
    <source>
        <dbReference type="ARBA" id="ARBA00022741"/>
    </source>
</evidence>
<dbReference type="Proteomes" id="UP000001542">
    <property type="component" value="Unassembled WGS sequence"/>
</dbReference>
<dbReference type="Gene3D" id="1.10.510.10">
    <property type="entry name" value="Transferase(Phosphotransferase) domain 1"/>
    <property type="match status" value="1"/>
</dbReference>
<dbReference type="SUPFAM" id="SSF56112">
    <property type="entry name" value="Protein kinase-like (PK-like)"/>
    <property type="match status" value="1"/>
</dbReference>
<dbReference type="PROSITE" id="PS00108">
    <property type="entry name" value="PROTEIN_KINASE_ST"/>
    <property type="match status" value="1"/>
</dbReference>
<evidence type="ECO:0000313" key="6">
    <source>
        <dbReference type="EMBL" id="EAX98611.1"/>
    </source>
</evidence>
<dbReference type="EMBL" id="DS113668">
    <property type="protein sequence ID" value="EAX98611.1"/>
    <property type="molecule type" value="Genomic_DNA"/>
</dbReference>
<feature type="binding site" evidence="3">
    <location>
        <position position="45"/>
    </location>
    <ligand>
        <name>ATP</name>
        <dbReference type="ChEBI" id="CHEBI:30616"/>
    </ligand>
</feature>
<evidence type="ECO:0000259" key="5">
    <source>
        <dbReference type="PROSITE" id="PS50011"/>
    </source>
</evidence>
<feature type="domain" description="Protein kinase" evidence="5">
    <location>
        <begin position="16"/>
        <end position="266"/>
    </location>
</feature>
<dbReference type="FunFam" id="1.10.510.10:FF:001339">
    <property type="entry name" value="CAMK family protein kinase"/>
    <property type="match status" value="1"/>
</dbReference>
<dbReference type="SMR" id="A2F8Y4"/>
<protein>
    <submittedName>
        <fullName evidence="6">CAMK family protein kinase</fullName>
    </submittedName>
</protein>
<dbReference type="OMA" id="FMECIPR"/>
<evidence type="ECO:0000256" key="2">
    <source>
        <dbReference type="ARBA" id="ARBA00022840"/>
    </source>
</evidence>
<dbReference type="InterPro" id="IPR011009">
    <property type="entry name" value="Kinase-like_dom_sf"/>
</dbReference>
<keyword evidence="1 3" id="KW-0547">Nucleotide-binding</keyword>
<keyword evidence="6" id="KW-0418">Kinase</keyword>
<dbReference type="PANTHER" id="PTHR24346">
    <property type="entry name" value="MAP/MICROTUBULE AFFINITY-REGULATING KINASE"/>
    <property type="match status" value="1"/>
</dbReference>
<reference evidence="6" key="1">
    <citation type="submission" date="2006-10" db="EMBL/GenBank/DDBJ databases">
        <authorList>
            <person name="Amadeo P."/>
            <person name="Zhao Q."/>
            <person name="Wortman J."/>
            <person name="Fraser-Liggett C."/>
            <person name="Carlton J."/>
        </authorList>
    </citation>
    <scope>NUCLEOTIDE SEQUENCE</scope>
    <source>
        <strain evidence="6">G3</strain>
    </source>
</reference>
<dbReference type="GO" id="GO:0051726">
    <property type="term" value="P:regulation of cell cycle"/>
    <property type="evidence" value="ECO:0000318"/>
    <property type="project" value="GO_Central"/>
</dbReference>
<dbReference type="InParanoid" id="A2F8Y4"/>
<accession>A2F8Y4</accession>
<dbReference type="VEuPathDB" id="TrichDB:TVAGG3_0764070"/>
<name>A2F8Y4_TRIV3</name>
<dbReference type="PROSITE" id="PS50011">
    <property type="entry name" value="PROTEIN_KINASE_DOM"/>
    <property type="match status" value="1"/>
</dbReference>